<keyword evidence="5" id="KW-1185">Reference proteome</keyword>
<evidence type="ECO:0000313" key="4">
    <source>
        <dbReference type="EMBL" id="RIA46348.1"/>
    </source>
</evidence>
<dbReference type="EMBL" id="QXDC01000002">
    <property type="protein sequence ID" value="RIA46348.1"/>
    <property type="molecule type" value="Genomic_DNA"/>
</dbReference>
<name>A0A397PBM2_9SPHN</name>
<organism evidence="4 5">
    <name type="scientific">Hephaestia caeni</name>
    <dbReference type="NCBI Taxonomy" id="645617"/>
    <lineage>
        <taxon>Bacteria</taxon>
        <taxon>Pseudomonadati</taxon>
        <taxon>Pseudomonadota</taxon>
        <taxon>Alphaproteobacteria</taxon>
        <taxon>Sphingomonadales</taxon>
        <taxon>Sphingomonadaceae</taxon>
        <taxon>Hephaestia</taxon>
    </lineage>
</organism>
<dbReference type="NCBIfam" id="NF003950">
    <property type="entry name" value="PRK05450.1-3"/>
    <property type="match status" value="1"/>
</dbReference>
<sequence length="277" mass="30117">MLRVVGGTEHGGRDADVAIIIPARYGSTRFPGKPLVELRGAEGSAKSLLQRSWETACLVSGAGEVWIATDDVRIQEAAARFGASVVLTPTDCLNGTERCCAAVVAAGLKADLIINFQGDAPLTPPLAVDALIETMREDPTIGVGTVMVRSSSVEADCLRTDERVGRFRMTSVVFDRRLNALYFSKRVIPHVGARMDRPPVYLHLEVYGYRRETLLAYRDLEPSEFEQAEGLEQLRFLDAGIPVRMVEVGAPPGGIWEVNSPSDVVAVEAALTERHID</sequence>
<dbReference type="CDD" id="cd02517">
    <property type="entry name" value="CMP-KDO-Synthetase"/>
    <property type="match status" value="1"/>
</dbReference>
<keyword evidence="2 4" id="KW-0548">Nucleotidyltransferase</keyword>
<gene>
    <name evidence="4" type="ORF">DFR49_0887</name>
</gene>
<dbReference type="PANTHER" id="PTHR42866:SF2">
    <property type="entry name" value="3-DEOXY-MANNO-OCTULOSONATE CYTIDYLYLTRANSFERASE, MITOCHONDRIAL"/>
    <property type="match status" value="1"/>
</dbReference>
<dbReference type="GO" id="GO:0009103">
    <property type="term" value="P:lipopolysaccharide biosynthetic process"/>
    <property type="evidence" value="ECO:0007669"/>
    <property type="project" value="UniProtKB-KW"/>
</dbReference>
<evidence type="ECO:0000256" key="1">
    <source>
        <dbReference type="ARBA" id="ARBA00022679"/>
    </source>
</evidence>
<dbReference type="Gene3D" id="3.90.550.10">
    <property type="entry name" value="Spore Coat Polysaccharide Biosynthesis Protein SpsA, Chain A"/>
    <property type="match status" value="1"/>
</dbReference>
<comment type="caution">
    <text evidence="4">The sequence shown here is derived from an EMBL/GenBank/DDBJ whole genome shotgun (WGS) entry which is preliminary data.</text>
</comment>
<dbReference type="InterPro" id="IPR004528">
    <property type="entry name" value="KdsB"/>
</dbReference>
<protein>
    <submittedName>
        <fullName evidence="4">3-deoxy-manno-octulosonate cytidylyltransferase (CMP-KDO synthetase)</fullName>
    </submittedName>
</protein>
<dbReference type="PANTHER" id="PTHR42866">
    <property type="entry name" value="3-DEOXY-MANNO-OCTULOSONATE CYTIDYLYLTRANSFERASE"/>
    <property type="match status" value="1"/>
</dbReference>
<evidence type="ECO:0000313" key="5">
    <source>
        <dbReference type="Proteomes" id="UP000266568"/>
    </source>
</evidence>
<dbReference type="GO" id="GO:0008690">
    <property type="term" value="F:3-deoxy-manno-octulosonate cytidylyltransferase activity"/>
    <property type="evidence" value="ECO:0007669"/>
    <property type="project" value="InterPro"/>
</dbReference>
<reference evidence="4 5" key="1">
    <citation type="submission" date="2018-08" db="EMBL/GenBank/DDBJ databases">
        <title>Genomic Encyclopedia of Type Strains, Phase IV (KMG-IV): sequencing the most valuable type-strain genomes for metagenomic binning, comparative biology and taxonomic classification.</title>
        <authorList>
            <person name="Goeker M."/>
        </authorList>
    </citation>
    <scope>NUCLEOTIDE SEQUENCE [LARGE SCALE GENOMIC DNA]</scope>
    <source>
        <strain evidence="4 5">DSM 25527</strain>
    </source>
</reference>
<keyword evidence="1 4" id="KW-0808">Transferase</keyword>
<dbReference type="AlphaFoldDB" id="A0A397PBM2"/>
<keyword evidence="3" id="KW-0448">Lipopolysaccharide biosynthesis</keyword>
<accession>A0A397PBM2</accession>
<dbReference type="Pfam" id="PF02348">
    <property type="entry name" value="CTP_transf_3"/>
    <property type="match status" value="1"/>
</dbReference>
<evidence type="ECO:0000256" key="3">
    <source>
        <dbReference type="ARBA" id="ARBA00022985"/>
    </source>
</evidence>
<dbReference type="SUPFAM" id="SSF53448">
    <property type="entry name" value="Nucleotide-diphospho-sugar transferases"/>
    <property type="match status" value="1"/>
</dbReference>
<dbReference type="InterPro" id="IPR003329">
    <property type="entry name" value="Cytidylyl_trans"/>
</dbReference>
<proteinExistence type="predicted"/>
<dbReference type="GO" id="GO:0005829">
    <property type="term" value="C:cytosol"/>
    <property type="evidence" value="ECO:0007669"/>
    <property type="project" value="TreeGrafter"/>
</dbReference>
<dbReference type="NCBIfam" id="NF003952">
    <property type="entry name" value="PRK05450.1-5"/>
    <property type="match status" value="1"/>
</dbReference>
<dbReference type="OrthoDB" id="9815559at2"/>
<dbReference type="Proteomes" id="UP000266568">
    <property type="component" value="Unassembled WGS sequence"/>
</dbReference>
<evidence type="ECO:0000256" key="2">
    <source>
        <dbReference type="ARBA" id="ARBA00022695"/>
    </source>
</evidence>
<dbReference type="InterPro" id="IPR029044">
    <property type="entry name" value="Nucleotide-diphossugar_trans"/>
</dbReference>